<accession>A0ABR6X9Z1</accession>
<evidence type="ECO:0000313" key="3">
    <source>
        <dbReference type="Proteomes" id="UP000648257"/>
    </source>
</evidence>
<keyword evidence="1" id="KW-0812">Transmembrane</keyword>
<comment type="caution">
    <text evidence="2">The sequence shown here is derived from an EMBL/GenBank/DDBJ whole genome shotgun (WGS) entry which is preliminary data.</text>
</comment>
<evidence type="ECO:0000256" key="1">
    <source>
        <dbReference type="SAM" id="Phobius"/>
    </source>
</evidence>
<keyword evidence="1" id="KW-0472">Membrane</keyword>
<protein>
    <submittedName>
        <fullName evidence="2">Uncharacterized protein</fullName>
    </submittedName>
</protein>
<dbReference type="EMBL" id="JACOFW010000046">
    <property type="protein sequence ID" value="MBC3809657.1"/>
    <property type="molecule type" value="Genomic_DNA"/>
</dbReference>
<keyword evidence="3" id="KW-1185">Reference proteome</keyword>
<evidence type="ECO:0000313" key="2">
    <source>
        <dbReference type="EMBL" id="MBC3809657.1"/>
    </source>
</evidence>
<gene>
    <name evidence="2" type="ORF">H8K52_20170</name>
</gene>
<name>A0ABR6X9Z1_9BURK</name>
<reference evidence="2 3" key="1">
    <citation type="submission" date="2020-08" db="EMBL/GenBank/DDBJ databases">
        <title>Novel species isolated from subtropical streams in China.</title>
        <authorList>
            <person name="Lu H."/>
        </authorList>
    </citation>
    <scope>NUCLEOTIDE SEQUENCE [LARGE SCALE GENOMIC DNA]</scope>
    <source>
        <strain evidence="2 3">KACC 16656</strain>
    </source>
</reference>
<dbReference type="Proteomes" id="UP000648257">
    <property type="component" value="Unassembled WGS sequence"/>
</dbReference>
<proteinExistence type="predicted"/>
<feature type="transmembrane region" description="Helical" evidence="1">
    <location>
        <begin position="49"/>
        <end position="67"/>
    </location>
</feature>
<feature type="transmembrane region" description="Helical" evidence="1">
    <location>
        <begin position="12"/>
        <end position="28"/>
    </location>
</feature>
<sequence>MKRFFNSPTFFLYFWIIFTIAVWSRQFLDERWHPSAKASFGRLIQHPGIAAIELCFVVVLLLLTLVIRTRPNWVIVGVGFAAAFCALYHMFVYSIGVDMLLLVATTPVIREYMKSA</sequence>
<dbReference type="RefSeq" id="WP_186924714.1">
    <property type="nucleotide sequence ID" value="NZ_JACOFW010000046.1"/>
</dbReference>
<feature type="transmembrane region" description="Helical" evidence="1">
    <location>
        <begin position="73"/>
        <end position="104"/>
    </location>
</feature>
<keyword evidence="1" id="KW-1133">Transmembrane helix</keyword>
<organism evidence="2 3">
    <name type="scientific">Undibacterium seohonense</name>
    <dbReference type="NCBI Taxonomy" id="1344950"/>
    <lineage>
        <taxon>Bacteria</taxon>
        <taxon>Pseudomonadati</taxon>
        <taxon>Pseudomonadota</taxon>
        <taxon>Betaproteobacteria</taxon>
        <taxon>Burkholderiales</taxon>
        <taxon>Oxalobacteraceae</taxon>
        <taxon>Undibacterium</taxon>
    </lineage>
</organism>